<dbReference type="PANTHER" id="PTHR10738">
    <property type="entry name" value="PROTEIN ARGININE N-METHYLTRANSFERASE 5"/>
    <property type="match status" value="1"/>
</dbReference>
<dbReference type="GO" id="GO:0006355">
    <property type="term" value="P:regulation of DNA-templated transcription"/>
    <property type="evidence" value="ECO:0007669"/>
    <property type="project" value="TreeGrafter"/>
</dbReference>
<dbReference type="SUPFAM" id="SSF53335">
    <property type="entry name" value="S-adenosyl-L-methionine-dependent methyltransferases"/>
    <property type="match status" value="1"/>
</dbReference>
<dbReference type="AlphaFoldDB" id="A0A0L7KQJ9"/>
<proteinExistence type="predicted"/>
<dbReference type="Proteomes" id="UP000037510">
    <property type="component" value="Unassembled WGS sequence"/>
</dbReference>
<feature type="domain" description="PRMT5 oligomerisation" evidence="4">
    <location>
        <begin position="209"/>
        <end position="252"/>
    </location>
</feature>
<feature type="compositionally biased region" description="Polar residues" evidence="2">
    <location>
        <begin position="109"/>
        <end position="127"/>
    </location>
</feature>
<dbReference type="EMBL" id="JTDY01006955">
    <property type="protein sequence ID" value="KOB65567.1"/>
    <property type="molecule type" value="Genomic_DNA"/>
</dbReference>
<dbReference type="STRING" id="104452.A0A0L7KQJ9"/>
<feature type="domain" description="PRMT5 arginine-N-methyltransferase" evidence="3">
    <location>
        <begin position="42"/>
        <end position="152"/>
    </location>
</feature>
<reference evidence="5 6" key="1">
    <citation type="journal article" date="2015" name="Genome Biol. Evol.">
        <title>The genome of winter moth (Operophtera brumata) provides a genomic perspective on sexual dimorphism and phenology.</title>
        <authorList>
            <person name="Derks M.F."/>
            <person name="Smit S."/>
            <person name="Salis L."/>
            <person name="Schijlen E."/>
            <person name="Bossers A."/>
            <person name="Mateman C."/>
            <person name="Pijl A.S."/>
            <person name="de Ridder D."/>
            <person name="Groenen M.A."/>
            <person name="Visser M.E."/>
            <person name="Megens H.J."/>
        </authorList>
    </citation>
    <scope>NUCLEOTIDE SEQUENCE [LARGE SCALE GENOMIC DNA]</scope>
    <source>
        <strain evidence="5">WM2013NL</strain>
        <tissue evidence="5">Head and thorax</tissue>
    </source>
</reference>
<dbReference type="GO" id="GO:0005634">
    <property type="term" value="C:nucleus"/>
    <property type="evidence" value="ECO:0007669"/>
    <property type="project" value="TreeGrafter"/>
</dbReference>
<evidence type="ECO:0000256" key="2">
    <source>
        <dbReference type="SAM" id="MobiDB-lite"/>
    </source>
</evidence>
<dbReference type="InterPro" id="IPR025799">
    <property type="entry name" value="Arg_MeTrfase"/>
</dbReference>
<accession>A0A0L7KQJ9</accession>
<dbReference type="Gene3D" id="3.40.50.150">
    <property type="entry name" value="Vaccinia Virus protein VP39"/>
    <property type="match status" value="2"/>
</dbReference>
<dbReference type="InterPro" id="IPR029063">
    <property type="entry name" value="SAM-dependent_MTases_sf"/>
</dbReference>
<gene>
    <name evidence="5" type="ORF">OBRU01_22544</name>
</gene>
<keyword evidence="5" id="KW-0808">Transferase</keyword>
<sequence length="283" mass="32298">MVEHEAQVIISGARRHDIKHYLQYMHRLWMRRSNVADDPMLQYARGWEDYLQTPLQPLADNLDTHTYNVFEKDPIKYDQYQKAIAKALTHFKTKSKVIILICEQSKTPTSNEELSKTTSTNEVQNKNPTDEVHNQTPVTVMVLGAGRGPLVIAVEKNPCAVVVLAAQVREVWRDRDVTVVPGDMRRLNLSPKADIIVSELLDWRGLPLTDNRRAATVTWEVKQDNVMHGFGGYFDCSLYGGEMISIVPSTHNSHKVWYEWLVEVGDRATCIHNTNGRSSEMLL</sequence>
<evidence type="ECO:0000313" key="6">
    <source>
        <dbReference type="Proteomes" id="UP000037510"/>
    </source>
</evidence>
<dbReference type="InterPro" id="IPR035075">
    <property type="entry name" value="PRMT5"/>
</dbReference>
<dbReference type="Pfam" id="PF05185">
    <property type="entry name" value="PRMT5"/>
    <property type="match status" value="1"/>
</dbReference>
<name>A0A0L7KQJ9_OPEBR</name>
<organism evidence="5 6">
    <name type="scientific">Operophtera brumata</name>
    <name type="common">Winter moth</name>
    <name type="synonym">Phalaena brumata</name>
    <dbReference type="NCBI Taxonomy" id="104452"/>
    <lineage>
        <taxon>Eukaryota</taxon>
        <taxon>Metazoa</taxon>
        <taxon>Ecdysozoa</taxon>
        <taxon>Arthropoda</taxon>
        <taxon>Hexapoda</taxon>
        <taxon>Insecta</taxon>
        <taxon>Pterygota</taxon>
        <taxon>Neoptera</taxon>
        <taxon>Endopterygota</taxon>
        <taxon>Lepidoptera</taxon>
        <taxon>Glossata</taxon>
        <taxon>Ditrysia</taxon>
        <taxon>Geometroidea</taxon>
        <taxon>Geometridae</taxon>
        <taxon>Larentiinae</taxon>
        <taxon>Operophtera</taxon>
    </lineage>
</organism>
<evidence type="ECO:0000256" key="1">
    <source>
        <dbReference type="ARBA" id="ARBA00022691"/>
    </source>
</evidence>
<keyword evidence="5" id="KW-0489">Methyltransferase</keyword>
<keyword evidence="1" id="KW-0949">S-adenosyl-L-methionine</keyword>
<evidence type="ECO:0000259" key="4">
    <source>
        <dbReference type="Pfam" id="PF17286"/>
    </source>
</evidence>
<dbReference type="Pfam" id="PF17286">
    <property type="entry name" value="PRMT5_C"/>
    <property type="match status" value="1"/>
</dbReference>
<dbReference type="InterPro" id="IPR035248">
    <property type="entry name" value="PRMT5_C"/>
</dbReference>
<keyword evidence="6" id="KW-1185">Reference proteome</keyword>
<dbReference type="GO" id="GO:0005829">
    <property type="term" value="C:cytosol"/>
    <property type="evidence" value="ECO:0007669"/>
    <property type="project" value="TreeGrafter"/>
</dbReference>
<evidence type="ECO:0000259" key="3">
    <source>
        <dbReference type="Pfam" id="PF05185"/>
    </source>
</evidence>
<dbReference type="GO" id="GO:0016274">
    <property type="term" value="F:protein-arginine N-methyltransferase activity"/>
    <property type="evidence" value="ECO:0007669"/>
    <property type="project" value="InterPro"/>
</dbReference>
<protein>
    <submittedName>
        <fullName evidence="5">Protein arginine N-methyltransferase</fullName>
    </submittedName>
</protein>
<dbReference type="GO" id="GO:0032259">
    <property type="term" value="P:methylation"/>
    <property type="evidence" value="ECO:0007669"/>
    <property type="project" value="UniProtKB-KW"/>
</dbReference>
<comment type="caution">
    <text evidence="5">The sequence shown here is derived from an EMBL/GenBank/DDBJ whole genome shotgun (WGS) entry which is preliminary data.</text>
</comment>
<evidence type="ECO:0000313" key="5">
    <source>
        <dbReference type="EMBL" id="KOB65567.1"/>
    </source>
</evidence>
<dbReference type="PANTHER" id="PTHR10738:SF0">
    <property type="entry name" value="PROTEIN ARGININE N-METHYLTRANSFERASE 5"/>
    <property type="match status" value="1"/>
</dbReference>
<feature type="region of interest" description="Disordered" evidence="2">
    <location>
        <begin position="109"/>
        <end position="132"/>
    </location>
</feature>